<evidence type="ECO:0000313" key="2">
    <source>
        <dbReference type="Proteomes" id="UP001151760"/>
    </source>
</evidence>
<keyword evidence="2" id="KW-1185">Reference proteome</keyword>
<organism evidence="1 2">
    <name type="scientific">Tanacetum coccineum</name>
    <dbReference type="NCBI Taxonomy" id="301880"/>
    <lineage>
        <taxon>Eukaryota</taxon>
        <taxon>Viridiplantae</taxon>
        <taxon>Streptophyta</taxon>
        <taxon>Embryophyta</taxon>
        <taxon>Tracheophyta</taxon>
        <taxon>Spermatophyta</taxon>
        <taxon>Magnoliopsida</taxon>
        <taxon>eudicotyledons</taxon>
        <taxon>Gunneridae</taxon>
        <taxon>Pentapetalae</taxon>
        <taxon>asterids</taxon>
        <taxon>campanulids</taxon>
        <taxon>Asterales</taxon>
        <taxon>Asteraceae</taxon>
        <taxon>Asteroideae</taxon>
        <taxon>Anthemideae</taxon>
        <taxon>Anthemidinae</taxon>
        <taxon>Tanacetum</taxon>
    </lineage>
</organism>
<evidence type="ECO:0000313" key="1">
    <source>
        <dbReference type="EMBL" id="GJU10277.1"/>
    </source>
</evidence>
<sequence>MAAPNGGNQIARRVIDDLIEFSGQTSVDGYMSFFKSQKIAETRGFINRMREEANTSRNLIGQLNALIAEMEALKDQGEMLSPHLRGADRRALLFCRDALKALEGLREIVAHDVVKLGVLEQLLAATRVGIPLKAGYVADMEDKEYSSPILVLWIHC</sequence>
<reference evidence="1" key="1">
    <citation type="journal article" date="2022" name="Int. J. Mol. Sci.">
        <title>Draft Genome of Tanacetum Coccineum: Genomic Comparison of Closely Related Tanacetum-Family Plants.</title>
        <authorList>
            <person name="Yamashiro T."/>
            <person name="Shiraishi A."/>
            <person name="Nakayama K."/>
            <person name="Satake H."/>
        </authorList>
    </citation>
    <scope>NUCLEOTIDE SEQUENCE</scope>
</reference>
<dbReference type="Proteomes" id="UP001151760">
    <property type="component" value="Unassembled WGS sequence"/>
</dbReference>
<dbReference type="EMBL" id="BQNB010021809">
    <property type="protein sequence ID" value="GJU10277.1"/>
    <property type="molecule type" value="Genomic_DNA"/>
</dbReference>
<reference evidence="1" key="2">
    <citation type="submission" date="2022-01" db="EMBL/GenBank/DDBJ databases">
        <authorList>
            <person name="Yamashiro T."/>
            <person name="Shiraishi A."/>
            <person name="Satake H."/>
            <person name="Nakayama K."/>
        </authorList>
    </citation>
    <scope>NUCLEOTIDE SEQUENCE</scope>
</reference>
<protein>
    <submittedName>
        <fullName evidence="1">Uncharacterized protein</fullName>
    </submittedName>
</protein>
<gene>
    <name evidence="1" type="ORF">Tco_1132673</name>
</gene>
<name>A0ABQ5JFD5_9ASTR</name>
<accession>A0ABQ5JFD5</accession>
<comment type="caution">
    <text evidence="1">The sequence shown here is derived from an EMBL/GenBank/DDBJ whole genome shotgun (WGS) entry which is preliminary data.</text>
</comment>
<proteinExistence type="predicted"/>